<evidence type="ECO:0000259" key="9">
    <source>
        <dbReference type="PROSITE" id="PS50968"/>
    </source>
</evidence>
<keyword evidence="5 8" id="KW-0443">Lipid metabolism</keyword>
<evidence type="ECO:0000256" key="6">
    <source>
        <dbReference type="ARBA" id="ARBA00023160"/>
    </source>
</evidence>
<comment type="caution">
    <text evidence="10">The sequence shown here is derived from an EMBL/GenBank/DDBJ whole genome shotgun (WGS) entry which is preliminary data.</text>
</comment>
<evidence type="ECO:0000256" key="1">
    <source>
        <dbReference type="ARBA" id="ARBA00005194"/>
    </source>
</evidence>
<keyword evidence="7 8" id="KW-0092">Biotin</keyword>
<comment type="pathway">
    <text evidence="1 8">Lipid metabolism; fatty acid biosynthesis.</text>
</comment>
<reference evidence="10" key="2">
    <citation type="journal article" date="2021" name="Microbiome">
        <title>Successional dynamics and alternative stable states in a saline activated sludge microbial community over 9 years.</title>
        <authorList>
            <person name="Wang Y."/>
            <person name="Ye J."/>
            <person name="Ju F."/>
            <person name="Liu L."/>
            <person name="Boyd J.A."/>
            <person name="Deng Y."/>
            <person name="Parks D.H."/>
            <person name="Jiang X."/>
            <person name="Yin X."/>
            <person name="Woodcroft B.J."/>
            <person name="Tyson G.W."/>
            <person name="Hugenholtz P."/>
            <person name="Polz M.F."/>
            <person name="Zhang T."/>
        </authorList>
    </citation>
    <scope>NUCLEOTIDE SEQUENCE</scope>
    <source>
        <strain evidence="10">HKST-UBA01</strain>
    </source>
</reference>
<dbReference type="SUPFAM" id="SSF51230">
    <property type="entry name" value="Single hybrid motif"/>
    <property type="match status" value="1"/>
</dbReference>
<evidence type="ECO:0000256" key="7">
    <source>
        <dbReference type="ARBA" id="ARBA00023267"/>
    </source>
</evidence>
<dbReference type="InterPro" id="IPR001249">
    <property type="entry name" value="AcCoA_biotinCC"/>
</dbReference>
<dbReference type="NCBIfam" id="TIGR00531">
    <property type="entry name" value="BCCP"/>
    <property type="match status" value="1"/>
</dbReference>
<evidence type="ECO:0000313" key="10">
    <source>
        <dbReference type="EMBL" id="MCA9727337.1"/>
    </source>
</evidence>
<dbReference type="PRINTS" id="PR01071">
    <property type="entry name" value="ACOABIOTINCC"/>
</dbReference>
<keyword evidence="3 8" id="KW-0444">Lipid biosynthesis</keyword>
<evidence type="ECO:0000256" key="4">
    <source>
        <dbReference type="ARBA" id="ARBA00022832"/>
    </source>
</evidence>
<dbReference type="GO" id="GO:0009317">
    <property type="term" value="C:acetyl-CoA carboxylase complex"/>
    <property type="evidence" value="ECO:0007669"/>
    <property type="project" value="InterPro"/>
</dbReference>
<keyword evidence="6 8" id="KW-0275">Fatty acid biosynthesis</keyword>
<dbReference type="InterPro" id="IPR011053">
    <property type="entry name" value="Single_hybrid_motif"/>
</dbReference>
<keyword evidence="4 8" id="KW-0276">Fatty acid metabolism</keyword>
<protein>
    <recommendedName>
        <fullName evidence="2 8">Biotin carboxyl carrier protein of acetyl-CoA carboxylase</fullName>
    </recommendedName>
</protein>
<sequence length="161" mass="17464">MQVDDIRRLVKIFQESDIDELEVSWGEGRTIRMTRRLGHQNGDFTSHGTPSSFVAPAMPVAPLVPESSPAAATEQINPAEAGLVEIRSPMVGTFYRAPSPGAPNYVEIGSRVEKGQVVCIVEAMKLMNEIEAEVSGVLVKGAVENGSPVEFNQTLFLVRPD</sequence>
<keyword evidence="10" id="KW-0436">Ligase</keyword>
<dbReference type="Proteomes" id="UP000697710">
    <property type="component" value="Unassembled WGS sequence"/>
</dbReference>
<evidence type="ECO:0000256" key="2">
    <source>
        <dbReference type="ARBA" id="ARBA00017562"/>
    </source>
</evidence>
<dbReference type="GO" id="GO:0006633">
    <property type="term" value="P:fatty acid biosynthetic process"/>
    <property type="evidence" value="ECO:0007669"/>
    <property type="project" value="UniProtKB-KW"/>
</dbReference>
<dbReference type="EMBL" id="JAGQHR010000148">
    <property type="protein sequence ID" value="MCA9727337.1"/>
    <property type="molecule type" value="Genomic_DNA"/>
</dbReference>
<dbReference type="CDD" id="cd06850">
    <property type="entry name" value="biotinyl_domain"/>
    <property type="match status" value="1"/>
</dbReference>
<name>A0A956LYH9_UNCEI</name>
<dbReference type="AlphaFoldDB" id="A0A956LYH9"/>
<dbReference type="PROSITE" id="PS00188">
    <property type="entry name" value="BIOTIN"/>
    <property type="match status" value="1"/>
</dbReference>
<dbReference type="InterPro" id="IPR001882">
    <property type="entry name" value="Biotin_BS"/>
</dbReference>
<dbReference type="PANTHER" id="PTHR45266:SF3">
    <property type="entry name" value="OXALOACETATE DECARBOXYLASE ALPHA CHAIN"/>
    <property type="match status" value="1"/>
</dbReference>
<gene>
    <name evidence="10" type="primary">accB</name>
    <name evidence="10" type="ORF">KC729_06615</name>
</gene>
<evidence type="ECO:0000313" key="11">
    <source>
        <dbReference type="Proteomes" id="UP000697710"/>
    </source>
</evidence>
<proteinExistence type="predicted"/>
<accession>A0A956LYH9</accession>
<dbReference type="InterPro" id="IPR050709">
    <property type="entry name" value="Biotin_Carboxyl_Carrier/Decarb"/>
</dbReference>
<reference evidence="10" key="1">
    <citation type="submission" date="2020-04" db="EMBL/GenBank/DDBJ databases">
        <authorList>
            <person name="Zhang T."/>
        </authorList>
    </citation>
    <scope>NUCLEOTIDE SEQUENCE</scope>
    <source>
        <strain evidence="10">HKST-UBA01</strain>
    </source>
</reference>
<dbReference type="PANTHER" id="PTHR45266">
    <property type="entry name" value="OXALOACETATE DECARBOXYLASE ALPHA CHAIN"/>
    <property type="match status" value="1"/>
</dbReference>
<evidence type="ECO:0000256" key="5">
    <source>
        <dbReference type="ARBA" id="ARBA00023098"/>
    </source>
</evidence>
<organism evidence="10 11">
    <name type="scientific">Eiseniibacteriota bacterium</name>
    <dbReference type="NCBI Taxonomy" id="2212470"/>
    <lineage>
        <taxon>Bacteria</taxon>
        <taxon>Candidatus Eiseniibacteriota</taxon>
    </lineage>
</organism>
<dbReference type="InterPro" id="IPR000089">
    <property type="entry name" value="Biotin_lipoyl"/>
</dbReference>
<comment type="function">
    <text evidence="8">This protein is a component of the acetyl coenzyme A carboxylase complex; first, biotin carboxylase catalyzes the carboxylation of the carrier protein and then the transcarboxylase transfers the carboxyl group to form malonyl-CoA.</text>
</comment>
<evidence type="ECO:0000256" key="3">
    <source>
        <dbReference type="ARBA" id="ARBA00022516"/>
    </source>
</evidence>
<dbReference type="PROSITE" id="PS50968">
    <property type="entry name" value="BIOTINYL_LIPOYL"/>
    <property type="match status" value="1"/>
</dbReference>
<evidence type="ECO:0000256" key="8">
    <source>
        <dbReference type="RuleBase" id="RU364072"/>
    </source>
</evidence>
<dbReference type="Pfam" id="PF00364">
    <property type="entry name" value="Biotin_lipoyl"/>
    <property type="match status" value="1"/>
</dbReference>
<dbReference type="Gene3D" id="2.40.50.100">
    <property type="match status" value="1"/>
</dbReference>
<feature type="domain" description="Lipoyl-binding" evidence="9">
    <location>
        <begin position="83"/>
        <end position="159"/>
    </location>
</feature>
<dbReference type="GO" id="GO:0003989">
    <property type="term" value="F:acetyl-CoA carboxylase activity"/>
    <property type="evidence" value="ECO:0007669"/>
    <property type="project" value="InterPro"/>
</dbReference>